<evidence type="ECO:0000256" key="7">
    <source>
        <dbReference type="ARBA" id="ARBA00023593"/>
    </source>
</evidence>
<dbReference type="Proteomes" id="UP000398389">
    <property type="component" value="Unassembled WGS sequence"/>
</dbReference>
<accession>A0A5E8C5J7</accession>
<dbReference type="GO" id="GO:0006696">
    <property type="term" value="P:ergosterol biosynthetic process"/>
    <property type="evidence" value="ECO:0007669"/>
    <property type="project" value="TreeGrafter"/>
</dbReference>
<keyword evidence="1" id="KW-0444">Lipid biosynthesis</keyword>
<dbReference type="InterPro" id="IPR036291">
    <property type="entry name" value="NAD(P)-bd_dom_sf"/>
</dbReference>
<sequence>MSHKVVLITGGQGYLGLSIAKRIIDDTPKETRLTIIITSRTFPNIKNAIKELKAYVLKNHLDRPALVEFDYVTVDLADMVSVCAALRELELRYAHIDTVVFNACLALYDGIDWVQSCVQTLQNPVEAFTYARYKIQRPVKPTRDGMGSVFQANVFAPWFILRRLTGPRQVSKDKLEVEKMETPVLGSGSKVFWISSLTADTMAKSPSEGGLDLDDIDLFNTPESYEASKREIDLLHHATAQLLKDRYGVTSLLVQPGIFKSTSFVPTLNVFAYVGMLLAFYLCRWLGSPYHNIDPWKAANAVATLDATPNDQINLFTKYGSATDRRGREYVMKQVVPGLEQGFDEEEAQNSSAETGTGAGAGAGRRSAGEAYKLYLYVEALYKVWEERLAKQVVERYLF</sequence>
<keyword evidence="12" id="KW-1185">Reference proteome</keyword>
<evidence type="ECO:0000313" key="11">
    <source>
        <dbReference type="EMBL" id="VVT58350.1"/>
    </source>
</evidence>
<proteinExistence type="inferred from homology"/>
<evidence type="ECO:0000256" key="5">
    <source>
        <dbReference type="ARBA" id="ARBA00023098"/>
    </source>
</evidence>
<feature type="domain" description="Ketoreductase (KR)" evidence="10">
    <location>
        <begin position="6"/>
        <end position="104"/>
    </location>
</feature>
<dbReference type="RefSeq" id="XP_031856767.1">
    <property type="nucleotide sequence ID" value="XM_032000876.1"/>
</dbReference>
<dbReference type="InterPro" id="IPR013968">
    <property type="entry name" value="PKS_KR"/>
</dbReference>
<dbReference type="AlphaFoldDB" id="A0A5E8C5J7"/>
<comment type="similarity">
    <text evidence="7">Belongs to the short-chain dehydrogenases/reductases (SDR) family. ERG27 subfamily.</text>
</comment>
<protein>
    <recommendedName>
        <fullName evidence="8">3beta-hydroxysteroid 3-dehydrogenase</fullName>
        <ecNumber evidence="8">1.1.1.270</ecNumber>
    </recommendedName>
</protein>
<dbReference type="PANTHER" id="PTHR43647:SF1">
    <property type="entry name" value="3-KETO-STEROID REDUCTASE ERG27"/>
    <property type="match status" value="1"/>
</dbReference>
<dbReference type="SUPFAM" id="SSF51735">
    <property type="entry name" value="NAD(P)-binding Rossmann-fold domains"/>
    <property type="match status" value="1"/>
</dbReference>
<evidence type="ECO:0000313" key="12">
    <source>
        <dbReference type="Proteomes" id="UP000398389"/>
    </source>
</evidence>
<dbReference type="InterPro" id="IPR051593">
    <property type="entry name" value="Ergosterol_Biosynth_ERG27"/>
</dbReference>
<organism evidence="11 12">
    <name type="scientific">Magnusiomyces paraingens</name>
    <dbReference type="NCBI Taxonomy" id="2606893"/>
    <lineage>
        <taxon>Eukaryota</taxon>
        <taxon>Fungi</taxon>
        <taxon>Dikarya</taxon>
        <taxon>Ascomycota</taxon>
        <taxon>Saccharomycotina</taxon>
        <taxon>Dipodascomycetes</taxon>
        <taxon>Dipodascales</taxon>
        <taxon>Dipodascaceae</taxon>
        <taxon>Magnusiomyces</taxon>
    </lineage>
</organism>
<dbReference type="GeneID" id="43584976"/>
<evidence type="ECO:0000256" key="8">
    <source>
        <dbReference type="ARBA" id="ARBA00023621"/>
    </source>
</evidence>
<dbReference type="GO" id="GO:0005741">
    <property type="term" value="C:mitochondrial outer membrane"/>
    <property type="evidence" value="ECO:0007669"/>
    <property type="project" value="TreeGrafter"/>
</dbReference>
<evidence type="ECO:0000256" key="2">
    <source>
        <dbReference type="ARBA" id="ARBA00022857"/>
    </source>
</evidence>
<dbReference type="GO" id="GO:0005789">
    <property type="term" value="C:endoplasmic reticulum membrane"/>
    <property type="evidence" value="ECO:0007669"/>
    <property type="project" value="TreeGrafter"/>
</dbReference>
<name>A0A5E8C5J7_9ASCO</name>
<evidence type="ECO:0000256" key="4">
    <source>
        <dbReference type="ARBA" id="ARBA00023002"/>
    </source>
</evidence>
<dbReference type="EMBL" id="CABVLU010000005">
    <property type="protein sequence ID" value="VVT58350.1"/>
    <property type="molecule type" value="Genomic_DNA"/>
</dbReference>
<dbReference type="GO" id="GO:0000253">
    <property type="term" value="F:3-beta-hydroxysteroid 3-dehydrogenase (NADP+) activity"/>
    <property type="evidence" value="ECO:0007669"/>
    <property type="project" value="UniProtKB-EC"/>
</dbReference>
<dbReference type="Pfam" id="PF08659">
    <property type="entry name" value="KR"/>
    <property type="match status" value="1"/>
</dbReference>
<comment type="pathway">
    <text evidence="6">Steroid biosynthesis; zymosterol biosynthesis; zymosterol from lanosterol: step 5/6.</text>
</comment>
<dbReference type="GO" id="GO:0005811">
    <property type="term" value="C:lipid droplet"/>
    <property type="evidence" value="ECO:0007669"/>
    <property type="project" value="TreeGrafter"/>
</dbReference>
<dbReference type="Gene3D" id="3.40.50.720">
    <property type="entry name" value="NAD(P)-binding Rossmann-like Domain"/>
    <property type="match status" value="1"/>
</dbReference>
<keyword evidence="4" id="KW-0560">Oxidoreductase</keyword>
<dbReference type="EC" id="1.1.1.270" evidence="8"/>
<keyword evidence="2" id="KW-0521">NADP</keyword>
<keyword evidence="5" id="KW-0443">Lipid metabolism</keyword>
<keyword evidence="3" id="KW-0752">Steroid biosynthesis</keyword>
<feature type="region of interest" description="Disordered" evidence="9">
    <location>
        <begin position="343"/>
        <end position="365"/>
    </location>
</feature>
<evidence type="ECO:0000256" key="1">
    <source>
        <dbReference type="ARBA" id="ARBA00022516"/>
    </source>
</evidence>
<dbReference type="PANTHER" id="PTHR43647">
    <property type="entry name" value="DEHYDROGENASE"/>
    <property type="match status" value="1"/>
</dbReference>
<evidence type="ECO:0000256" key="6">
    <source>
        <dbReference type="ARBA" id="ARBA00023589"/>
    </source>
</evidence>
<gene>
    <name evidence="11" type="ORF">SAPINGB_P006162</name>
</gene>
<dbReference type="OrthoDB" id="9989144at2759"/>
<evidence type="ECO:0000256" key="9">
    <source>
        <dbReference type="SAM" id="MobiDB-lite"/>
    </source>
</evidence>
<evidence type="ECO:0000256" key="3">
    <source>
        <dbReference type="ARBA" id="ARBA00022955"/>
    </source>
</evidence>
<reference evidence="11 12" key="1">
    <citation type="submission" date="2019-09" db="EMBL/GenBank/DDBJ databases">
        <authorList>
            <person name="Brejova B."/>
        </authorList>
    </citation>
    <scope>NUCLEOTIDE SEQUENCE [LARGE SCALE GENOMIC DNA]</scope>
</reference>
<evidence type="ECO:0000259" key="10">
    <source>
        <dbReference type="Pfam" id="PF08659"/>
    </source>
</evidence>